<evidence type="ECO:0000256" key="1">
    <source>
        <dbReference type="SAM" id="Phobius"/>
    </source>
</evidence>
<dbReference type="STRING" id="589924.Ferp_1702"/>
<reference evidence="2 3" key="2">
    <citation type="journal article" date="2011" name="Stand. Genomic Sci.">
        <title>Complete genome sequence of Ferroglobus placidus AEDII12DO.</title>
        <authorList>
            <person name="Anderson I."/>
            <person name="Risso C."/>
            <person name="Holmes D."/>
            <person name="Lucas S."/>
            <person name="Copeland A."/>
            <person name="Lapidus A."/>
            <person name="Cheng J.F."/>
            <person name="Bruce D."/>
            <person name="Goodwin L."/>
            <person name="Pitluck S."/>
            <person name="Saunders E."/>
            <person name="Brettin T."/>
            <person name="Detter J.C."/>
            <person name="Han C."/>
            <person name="Tapia R."/>
            <person name="Larimer F."/>
            <person name="Land M."/>
            <person name="Hauser L."/>
            <person name="Woyke T."/>
            <person name="Lovley D."/>
            <person name="Kyrpides N."/>
            <person name="Ivanova N."/>
        </authorList>
    </citation>
    <scope>NUCLEOTIDE SEQUENCE [LARGE SCALE GENOMIC DNA]</scope>
    <source>
        <strain evidence="3">DSM 10642 / AEDII12DO</strain>
    </source>
</reference>
<dbReference type="eggNOG" id="arCOG04474">
    <property type="taxonomic scope" value="Archaea"/>
</dbReference>
<accession>D3RZD3</accession>
<sequence length="325" mass="36844">MGKKVLLAVVVAILVFSSAFATYSAYNDLKPKKVTVKRNVTIGTYELYYDYYSTVSKENPLWGEGMKLFNKDVYFSSVSPVLNITFNLILPESNFEVEYETKLLITSSTSDKVFWELERVIGSGVTVLNSSKFSYSFSLNILELEREIESIERSLEFKGGSKTIKVVTNVYAKGSEKEIKDSVEMTIKPSGSYYTVSSSGKKKTVERTVNEVKKVPPSQREYIFALSKVALPILGIIASVYVYRISSLSEDEKALRKFRKWISKGKLPEVRMTTIEIESLEDLVDAAIDMNERVIHDAEKNAFFFVHDGILYIYKGKARQGEEET</sequence>
<evidence type="ECO:0000313" key="3">
    <source>
        <dbReference type="Proteomes" id="UP000002613"/>
    </source>
</evidence>
<protein>
    <recommendedName>
        <fullName evidence="4">DUF5305 domain-containing protein</fullName>
    </recommendedName>
</protein>
<dbReference type="InterPro" id="IPR035185">
    <property type="entry name" value="DUF5305"/>
</dbReference>
<dbReference type="KEGG" id="fpl:Ferp_1702"/>
<dbReference type="RefSeq" id="WP_012966185.1">
    <property type="nucleotide sequence ID" value="NC_013849.1"/>
</dbReference>
<keyword evidence="1" id="KW-0472">Membrane</keyword>
<dbReference type="AlphaFoldDB" id="D3RZD3"/>
<dbReference type="PaxDb" id="589924-Ferp_1702"/>
<keyword evidence="1" id="KW-1133">Transmembrane helix</keyword>
<keyword evidence="1" id="KW-0812">Transmembrane</keyword>
<evidence type="ECO:0000313" key="2">
    <source>
        <dbReference type="EMBL" id="ADC65846.1"/>
    </source>
</evidence>
<organism evidence="2 3">
    <name type="scientific">Ferroglobus placidus (strain DSM 10642 / AEDII12DO)</name>
    <dbReference type="NCBI Taxonomy" id="589924"/>
    <lineage>
        <taxon>Archaea</taxon>
        <taxon>Methanobacteriati</taxon>
        <taxon>Methanobacteriota</taxon>
        <taxon>Archaeoglobi</taxon>
        <taxon>Archaeoglobales</taxon>
        <taxon>Archaeoglobaceae</taxon>
        <taxon>Ferroglobus</taxon>
    </lineage>
</organism>
<evidence type="ECO:0008006" key="4">
    <source>
        <dbReference type="Google" id="ProtNLM"/>
    </source>
</evidence>
<reference evidence="3" key="1">
    <citation type="submission" date="2010-02" db="EMBL/GenBank/DDBJ databases">
        <title>Complete sequence of Ferroglobus placidus DSM 10642.</title>
        <authorList>
            <consortium name="US DOE Joint Genome Institute"/>
            <person name="Lucas S."/>
            <person name="Copeland A."/>
            <person name="Lapidus A."/>
            <person name="Cheng J.-F."/>
            <person name="Bruce D."/>
            <person name="Goodwin L."/>
            <person name="Pitluck S."/>
            <person name="Saunders E."/>
            <person name="Brettin T."/>
            <person name="Detter J.C."/>
            <person name="Han C."/>
            <person name="Tapia R."/>
            <person name="Larimer F."/>
            <person name="Land M."/>
            <person name="Hauser L."/>
            <person name="Kyrpides N."/>
            <person name="Ivanova N."/>
            <person name="Holmes D."/>
            <person name="Lovley D."/>
            <person name="Kyrpides N."/>
            <person name="Anderson I.J."/>
            <person name="Woyke T."/>
        </authorList>
    </citation>
    <scope>NUCLEOTIDE SEQUENCE [LARGE SCALE GENOMIC DNA]</scope>
    <source>
        <strain evidence="3">DSM 10642 / AEDII12DO</strain>
    </source>
</reference>
<dbReference type="OrthoDB" id="270764at2157"/>
<keyword evidence="3" id="KW-1185">Reference proteome</keyword>
<dbReference type="EMBL" id="CP001899">
    <property type="protein sequence ID" value="ADC65846.1"/>
    <property type="molecule type" value="Genomic_DNA"/>
</dbReference>
<dbReference type="Pfam" id="PF17231">
    <property type="entry name" value="DUF5305"/>
    <property type="match status" value="1"/>
</dbReference>
<name>D3RZD3_FERPA</name>
<feature type="transmembrane region" description="Helical" evidence="1">
    <location>
        <begin position="222"/>
        <end position="243"/>
    </location>
</feature>
<dbReference type="HOGENOM" id="CLU_038446_2_0_2"/>
<dbReference type="GeneID" id="8779227"/>
<proteinExistence type="predicted"/>
<dbReference type="Proteomes" id="UP000002613">
    <property type="component" value="Chromosome"/>
</dbReference>
<gene>
    <name evidence="2" type="ordered locus">Ferp_1702</name>
</gene>